<gene>
    <name evidence="2" type="ORF">OG913_34690</name>
</gene>
<evidence type="ECO:0000256" key="1">
    <source>
        <dbReference type="SAM" id="SignalP"/>
    </source>
</evidence>
<organism evidence="2 3">
    <name type="scientific">Microbispora hainanensis</name>
    <dbReference type="NCBI Taxonomy" id="568844"/>
    <lineage>
        <taxon>Bacteria</taxon>
        <taxon>Bacillati</taxon>
        <taxon>Actinomycetota</taxon>
        <taxon>Actinomycetes</taxon>
        <taxon>Streptosporangiales</taxon>
        <taxon>Streptosporangiaceae</taxon>
        <taxon>Microbispora</taxon>
    </lineage>
</organism>
<name>A0ABZ1SRP8_9ACTN</name>
<dbReference type="EMBL" id="CP108085">
    <property type="protein sequence ID" value="WUP74465.1"/>
    <property type="molecule type" value="Genomic_DNA"/>
</dbReference>
<feature type="chain" id="PRO_5045860096" evidence="1">
    <location>
        <begin position="24"/>
        <end position="73"/>
    </location>
</feature>
<accession>A0ABZ1SRP8</accession>
<dbReference type="RefSeq" id="WP_142650698.1">
    <property type="nucleotide sequence ID" value="NZ_CP108085.1"/>
</dbReference>
<sequence length="73" mass="7795">MKALLKAMLVVVTAGASLTPATAPVRADVICDDWCEAAWAQQRADALPRTAFYDPPNPLPCCRARLTPSSPRG</sequence>
<dbReference type="Proteomes" id="UP001432011">
    <property type="component" value="Chromosome"/>
</dbReference>
<keyword evidence="1" id="KW-0732">Signal</keyword>
<feature type="signal peptide" evidence="1">
    <location>
        <begin position="1"/>
        <end position="23"/>
    </location>
</feature>
<protein>
    <submittedName>
        <fullName evidence="2">Uncharacterized protein</fullName>
    </submittedName>
</protein>
<evidence type="ECO:0000313" key="2">
    <source>
        <dbReference type="EMBL" id="WUP74465.1"/>
    </source>
</evidence>
<reference evidence="2" key="1">
    <citation type="submission" date="2022-10" db="EMBL/GenBank/DDBJ databases">
        <title>The complete genomes of actinobacterial strains from the NBC collection.</title>
        <authorList>
            <person name="Joergensen T.S."/>
            <person name="Alvarez Arevalo M."/>
            <person name="Sterndorff E.B."/>
            <person name="Faurdal D."/>
            <person name="Vuksanovic O."/>
            <person name="Mourched A.-S."/>
            <person name="Charusanti P."/>
            <person name="Shaw S."/>
            <person name="Blin K."/>
            <person name="Weber T."/>
        </authorList>
    </citation>
    <scope>NUCLEOTIDE SEQUENCE</scope>
    <source>
        <strain evidence="2">NBC_00254</strain>
    </source>
</reference>
<evidence type="ECO:0000313" key="3">
    <source>
        <dbReference type="Proteomes" id="UP001432011"/>
    </source>
</evidence>
<keyword evidence="3" id="KW-1185">Reference proteome</keyword>
<proteinExistence type="predicted"/>